<accession>A0ABR0GLF2</accession>
<name>A0ABR0GLF2_9PEZI</name>
<feature type="compositionally biased region" description="Basic and acidic residues" evidence="1">
    <location>
        <begin position="732"/>
        <end position="741"/>
    </location>
</feature>
<evidence type="ECO:0000256" key="1">
    <source>
        <dbReference type="SAM" id="MobiDB-lite"/>
    </source>
</evidence>
<feature type="compositionally biased region" description="Basic and acidic residues" evidence="1">
    <location>
        <begin position="285"/>
        <end position="294"/>
    </location>
</feature>
<dbReference type="EMBL" id="JAFFHA010000005">
    <property type="protein sequence ID" value="KAK4656439.1"/>
    <property type="molecule type" value="Genomic_DNA"/>
</dbReference>
<evidence type="ECO:0000313" key="3">
    <source>
        <dbReference type="Proteomes" id="UP001323405"/>
    </source>
</evidence>
<sequence>MDHAGPAEFRSGFFAQCSDMGNAPPFIPLWGLPPTFCQLRAGVGCVAAAIVAHAPRTSLQQCCNTRLSSCDRLLQILASLCRLAPAHGIQIKLEAVWVCRAAGLRVLNAWCNSTRWFQSEPVMANTKDRPGPKFAPKLIETTFERYRKSIPPNELTPSPSPRSPSPPPRERRKFAPQLVESSVRRSRRVGDEGPATRPTDRTDITPYTNHIYAPKPRRKRSHGSIPASPERQRAHARRESCDDEIAGPLFDLVARDAQRKLQDIAMSAFPNSGQRIGGAEHFYVREGSEDDGPRGRPLTRGPWNPMHSRRNSSEEDISWAFKEMQEHAQMVNAHRQRDMSRIDTLDLDKMSIDVPSDAIDLTSRQRSSIANSPLWRPRPSSGSLVAIGETHMPLLRAESPLPPTGENRMPNMEPDSPPVRPIGESFMPYIPSAPAGKAGDMPYAPASHIPPETSFGHHAPFNPYGQERDMSLERARAAHRLRLKKSPPMLGQDLTFRKCPSPKQTKLEPDHLWDLETGTTLEDQHRDPTEQHGLWRGYCYTSNQNEKIAHVDRPLMITTPMPDASNTDPFDRAFGTAPVELSEEPTPVGSRTDSLHIPGGGSIQLQKKPHSANGSLVVPEHRTKNNAPKGLHMLHNLHNLDEKLKQEKAVADLEEKIAAEFDDKFVTQVYNYLSLGYPATARLYDEELSKISRIPVEELERDDDAIMEDLWGAEAHGNSQSSGSQSQNSEDSGPRRADGKRIKATGHIMLDSEEQDNVKEEDRCPRWKALKLYIYEWARQHPDLNAISPLAWGVRERRGSWGI</sequence>
<feature type="compositionally biased region" description="Pro residues" evidence="1">
    <location>
        <begin position="158"/>
        <end position="167"/>
    </location>
</feature>
<reference evidence="2 3" key="1">
    <citation type="journal article" date="2023" name="bioRxiv">
        <title>High-quality genome assemblies of four members of thePodospora anserinaspecies complex.</title>
        <authorList>
            <person name="Ament-Velasquez S.L."/>
            <person name="Vogan A.A."/>
            <person name="Wallerman O."/>
            <person name="Hartmann F."/>
            <person name="Gautier V."/>
            <person name="Silar P."/>
            <person name="Giraud T."/>
            <person name="Johannesson H."/>
        </authorList>
    </citation>
    <scope>NUCLEOTIDE SEQUENCE [LARGE SCALE GENOMIC DNA]</scope>
    <source>
        <strain evidence="2 3">CBS 415.72m</strain>
    </source>
</reference>
<dbReference type="Proteomes" id="UP001323405">
    <property type="component" value="Unassembled WGS sequence"/>
</dbReference>
<dbReference type="GeneID" id="87909279"/>
<feature type="region of interest" description="Disordered" evidence="1">
    <location>
        <begin position="147"/>
        <end position="241"/>
    </location>
</feature>
<feature type="compositionally biased region" description="Basic and acidic residues" evidence="1">
    <location>
        <begin position="230"/>
        <end position="240"/>
    </location>
</feature>
<organism evidence="2 3">
    <name type="scientific">Podospora pseudocomata</name>
    <dbReference type="NCBI Taxonomy" id="2093779"/>
    <lineage>
        <taxon>Eukaryota</taxon>
        <taxon>Fungi</taxon>
        <taxon>Dikarya</taxon>
        <taxon>Ascomycota</taxon>
        <taxon>Pezizomycotina</taxon>
        <taxon>Sordariomycetes</taxon>
        <taxon>Sordariomycetidae</taxon>
        <taxon>Sordariales</taxon>
        <taxon>Podosporaceae</taxon>
        <taxon>Podospora</taxon>
    </lineage>
</organism>
<protein>
    <submittedName>
        <fullName evidence="2">Uncharacterized protein</fullName>
    </submittedName>
</protein>
<gene>
    <name evidence="2" type="ORF">QC762_310740</name>
</gene>
<keyword evidence="3" id="KW-1185">Reference proteome</keyword>
<proteinExistence type="predicted"/>
<comment type="caution">
    <text evidence="2">The sequence shown here is derived from an EMBL/GenBank/DDBJ whole genome shotgun (WGS) entry which is preliminary data.</text>
</comment>
<evidence type="ECO:0000313" key="2">
    <source>
        <dbReference type="EMBL" id="KAK4656439.1"/>
    </source>
</evidence>
<feature type="region of interest" description="Disordered" evidence="1">
    <location>
        <begin position="285"/>
        <end position="311"/>
    </location>
</feature>
<feature type="region of interest" description="Disordered" evidence="1">
    <location>
        <begin position="715"/>
        <end position="743"/>
    </location>
</feature>
<dbReference type="RefSeq" id="XP_062745414.1">
    <property type="nucleotide sequence ID" value="XM_062889372.1"/>
</dbReference>
<feature type="compositionally biased region" description="Low complexity" evidence="1">
    <location>
        <begin position="717"/>
        <end position="729"/>
    </location>
</feature>